<feature type="domain" description="HTH tetR-type" evidence="5">
    <location>
        <begin position="28"/>
        <end position="88"/>
    </location>
</feature>
<dbReference type="Gene3D" id="1.10.10.60">
    <property type="entry name" value="Homeodomain-like"/>
    <property type="match status" value="1"/>
</dbReference>
<evidence type="ECO:0000259" key="5">
    <source>
        <dbReference type="PROSITE" id="PS50977"/>
    </source>
</evidence>
<dbReference type="InterPro" id="IPR001647">
    <property type="entry name" value="HTH_TetR"/>
</dbReference>
<dbReference type="Pfam" id="PF02909">
    <property type="entry name" value="TetR_C_1"/>
    <property type="match status" value="1"/>
</dbReference>
<dbReference type="SUPFAM" id="SSF46689">
    <property type="entry name" value="Homeodomain-like"/>
    <property type="match status" value="1"/>
</dbReference>
<organism evidence="6 7">
    <name type="scientific">Nocardia thailandica</name>
    <dbReference type="NCBI Taxonomy" id="257275"/>
    <lineage>
        <taxon>Bacteria</taxon>
        <taxon>Bacillati</taxon>
        <taxon>Actinomycetota</taxon>
        <taxon>Actinomycetes</taxon>
        <taxon>Mycobacteriales</taxon>
        <taxon>Nocardiaceae</taxon>
        <taxon>Nocardia</taxon>
    </lineage>
</organism>
<dbReference type="Pfam" id="PF00440">
    <property type="entry name" value="TetR_N"/>
    <property type="match status" value="1"/>
</dbReference>
<evidence type="ECO:0000256" key="1">
    <source>
        <dbReference type="ARBA" id="ARBA00023015"/>
    </source>
</evidence>
<comment type="caution">
    <text evidence="6">The sequence shown here is derived from an EMBL/GenBank/DDBJ whole genome shotgun (WGS) entry which is preliminary data.</text>
</comment>
<evidence type="ECO:0000256" key="2">
    <source>
        <dbReference type="ARBA" id="ARBA00023125"/>
    </source>
</evidence>
<sequence>MTAAEPPPAELSRLWRLPVTPRVGRPAELDVDTVVRAAVDVADRRGLGAVTLAEVAATLGFTKMALYRHVGSKGELFELMADLALGRPPAVDRADWRAGLRAWAQALWTVHREHPWLPQLPVSGPPRGPHAIGWMDAGLRALAGTDLDWATKVGVIMLLNMHVRQSSLLTQQLADARTGTGLDEAAVNRDYAIALARLVDPATYPEAAALFAGPLFRAPADLPDDSDFAFGLELLLNGVAAEITR</sequence>
<dbReference type="InterPro" id="IPR036271">
    <property type="entry name" value="Tet_transcr_reg_TetR-rel_C_sf"/>
</dbReference>
<evidence type="ECO:0000256" key="3">
    <source>
        <dbReference type="ARBA" id="ARBA00023163"/>
    </source>
</evidence>
<dbReference type="RefSeq" id="WP_387699377.1">
    <property type="nucleotide sequence ID" value="NZ_JBIAMX010000003.1"/>
</dbReference>
<protein>
    <submittedName>
        <fullName evidence="6">TetR/AcrR family transcriptional regulator</fullName>
    </submittedName>
</protein>
<proteinExistence type="predicted"/>
<keyword evidence="7" id="KW-1185">Reference proteome</keyword>
<name>A0ABW6PJC4_9NOCA</name>
<dbReference type="PROSITE" id="PS50977">
    <property type="entry name" value="HTH_TETR_2"/>
    <property type="match status" value="1"/>
</dbReference>
<reference evidence="6 7" key="1">
    <citation type="submission" date="2024-10" db="EMBL/GenBank/DDBJ databases">
        <title>The Natural Products Discovery Center: Release of the First 8490 Sequenced Strains for Exploring Actinobacteria Biosynthetic Diversity.</title>
        <authorList>
            <person name="Kalkreuter E."/>
            <person name="Kautsar S.A."/>
            <person name="Yang D."/>
            <person name="Bader C.D."/>
            <person name="Teijaro C.N."/>
            <person name="Fluegel L."/>
            <person name="Davis C.M."/>
            <person name="Simpson J.R."/>
            <person name="Lauterbach L."/>
            <person name="Steele A.D."/>
            <person name="Gui C."/>
            <person name="Meng S."/>
            <person name="Li G."/>
            <person name="Viehrig K."/>
            <person name="Ye F."/>
            <person name="Su P."/>
            <person name="Kiefer A.F."/>
            <person name="Nichols A."/>
            <person name="Cepeda A.J."/>
            <person name="Yan W."/>
            <person name="Fan B."/>
            <person name="Jiang Y."/>
            <person name="Adhikari A."/>
            <person name="Zheng C.-J."/>
            <person name="Schuster L."/>
            <person name="Cowan T.M."/>
            <person name="Smanski M.J."/>
            <person name="Chevrette M.G."/>
            <person name="De Carvalho L.P.S."/>
            <person name="Shen B."/>
        </authorList>
    </citation>
    <scope>NUCLEOTIDE SEQUENCE [LARGE SCALE GENOMIC DNA]</scope>
    <source>
        <strain evidence="6 7">NPDC004045</strain>
    </source>
</reference>
<gene>
    <name evidence="6" type="ORF">ACFYTF_06485</name>
</gene>
<evidence type="ECO:0000256" key="4">
    <source>
        <dbReference type="PROSITE-ProRule" id="PRU00335"/>
    </source>
</evidence>
<dbReference type="InterPro" id="IPR004111">
    <property type="entry name" value="Repressor_TetR_C"/>
</dbReference>
<dbReference type="InterPro" id="IPR050109">
    <property type="entry name" value="HTH-type_TetR-like_transc_reg"/>
</dbReference>
<keyword evidence="1" id="KW-0805">Transcription regulation</keyword>
<evidence type="ECO:0000313" key="7">
    <source>
        <dbReference type="Proteomes" id="UP001601444"/>
    </source>
</evidence>
<dbReference type="InterPro" id="IPR009057">
    <property type="entry name" value="Homeodomain-like_sf"/>
</dbReference>
<dbReference type="SUPFAM" id="SSF48498">
    <property type="entry name" value="Tetracyclin repressor-like, C-terminal domain"/>
    <property type="match status" value="1"/>
</dbReference>
<accession>A0ABW6PJC4</accession>
<dbReference type="Gene3D" id="1.10.357.10">
    <property type="entry name" value="Tetracycline Repressor, domain 2"/>
    <property type="match status" value="1"/>
</dbReference>
<keyword evidence="2 4" id="KW-0238">DNA-binding</keyword>
<keyword evidence="3" id="KW-0804">Transcription</keyword>
<dbReference type="PANTHER" id="PTHR30055">
    <property type="entry name" value="HTH-TYPE TRANSCRIPTIONAL REGULATOR RUTR"/>
    <property type="match status" value="1"/>
</dbReference>
<dbReference type="EMBL" id="JBIAMX010000003">
    <property type="protein sequence ID" value="MFF0542468.1"/>
    <property type="molecule type" value="Genomic_DNA"/>
</dbReference>
<dbReference type="PANTHER" id="PTHR30055:SF151">
    <property type="entry name" value="TRANSCRIPTIONAL REGULATORY PROTEIN"/>
    <property type="match status" value="1"/>
</dbReference>
<feature type="DNA-binding region" description="H-T-H motif" evidence="4">
    <location>
        <begin position="51"/>
        <end position="70"/>
    </location>
</feature>
<dbReference type="Proteomes" id="UP001601444">
    <property type="component" value="Unassembled WGS sequence"/>
</dbReference>
<evidence type="ECO:0000313" key="6">
    <source>
        <dbReference type="EMBL" id="MFF0542468.1"/>
    </source>
</evidence>